<dbReference type="EMBL" id="JARKHS020003764">
    <property type="protein sequence ID" value="KAK8785229.1"/>
    <property type="molecule type" value="Genomic_DNA"/>
</dbReference>
<comment type="caution">
    <text evidence="3">The sequence shown here is derived from an EMBL/GenBank/DDBJ whole genome shotgun (WGS) entry which is preliminary data.</text>
</comment>
<feature type="chain" id="PRO_5043034578" description="Secreted protein" evidence="2">
    <location>
        <begin position="21"/>
        <end position="119"/>
    </location>
</feature>
<protein>
    <recommendedName>
        <fullName evidence="5">Secreted protein</fullName>
    </recommendedName>
</protein>
<reference evidence="3 4" key="1">
    <citation type="journal article" date="2023" name="Arcadia Sci">
        <title>De novo assembly of a long-read Amblyomma americanum tick genome.</title>
        <authorList>
            <person name="Chou S."/>
            <person name="Poskanzer K.E."/>
            <person name="Rollins M."/>
            <person name="Thuy-Boun P.S."/>
        </authorList>
    </citation>
    <scope>NUCLEOTIDE SEQUENCE [LARGE SCALE GENOMIC DNA]</scope>
    <source>
        <strain evidence="3">F_SG_1</strain>
        <tissue evidence="3">Salivary glands</tissue>
    </source>
</reference>
<sequence length="119" mass="13280">MKAFLFLAIGLSSAIRHSEPSGPPKLREFSFPSEVSLGEEIIVVCVVKKGSAGALFSHHVAQGRRGAEAKRPPLRVGSVPEQRFAPHRQSPSRGRRQLHMRGEELVRQRQLHSAARRER</sequence>
<evidence type="ECO:0000256" key="1">
    <source>
        <dbReference type="SAM" id="MobiDB-lite"/>
    </source>
</evidence>
<proteinExistence type="predicted"/>
<accession>A0AAQ4FDC7</accession>
<name>A0AAQ4FDC7_AMBAM</name>
<dbReference type="Proteomes" id="UP001321473">
    <property type="component" value="Unassembled WGS sequence"/>
</dbReference>
<keyword evidence="2" id="KW-0732">Signal</keyword>
<evidence type="ECO:0008006" key="5">
    <source>
        <dbReference type="Google" id="ProtNLM"/>
    </source>
</evidence>
<dbReference type="AlphaFoldDB" id="A0AAQ4FDC7"/>
<feature type="signal peptide" evidence="2">
    <location>
        <begin position="1"/>
        <end position="20"/>
    </location>
</feature>
<keyword evidence="4" id="KW-1185">Reference proteome</keyword>
<evidence type="ECO:0000256" key="2">
    <source>
        <dbReference type="SAM" id="SignalP"/>
    </source>
</evidence>
<evidence type="ECO:0000313" key="3">
    <source>
        <dbReference type="EMBL" id="KAK8785229.1"/>
    </source>
</evidence>
<organism evidence="3 4">
    <name type="scientific">Amblyomma americanum</name>
    <name type="common">Lone star tick</name>
    <dbReference type="NCBI Taxonomy" id="6943"/>
    <lineage>
        <taxon>Eukaryota</taxon>
        <taxon>Metazoa</taxon>
        <taxon>Ecdysozoa</taxon>
        <taxon>Arthropoda</taxon>
        <taxon>Chelicerata</taxon>
        <taxon>Arachnida</taxon>
        <taxon>Acari</taxon>
        <taxon>Parasitiformes</taxon>
        <taxon>Ixodida</taxon>
        <taxon>Ixodoidea</taxon>
        <taxon>Ixodidae</taxon>
        <taxon>Amblyomminae</taxon>
        <taxon>Amblyomma</taxon>
    </lineage>
</organism>
<feature type="region of interest" description="Disordered" evidence="1">
    <location>
        <begin position="61"/>
        <end position="119"/>
    </location>
</feature>
<evidence type="ECO:0000313" key="4">
    <source>
        <dbReference type="Proteomes" id="UP001321473"/>
    </source>
</evidence>
<gene>
    <name evidence="3" type="ORF">V5799_008412</name>
</gene>